<evidence type="ECO:0000313" key="1">
    <source>
        <dbReference type="EMBL" id="QBZ63176.1"/>
    </source>
</evidence>
<reference evidence="1 2" key="1">
    <citation type="journal article" date="2019" name="Mol. Biol. Evol.">
        <title>Blast fungal genomes show frequent chromosomal changes, gene gains and losses, and effector gene turnover.</title>
        <authorList>
            <person name="Gomez Luciano L.B."/>
            <person name="Jason Tsai I."/>
            <person name="Chuma I."/>
            <person name="Tosa Y."/>
            <person name="Chen Y.H."/>
            <person name="Li J.Y."/>
            <person name="Li M.Y."/>
            <person name="Jade Lu M.Y."/>
            <person name="Nakayashiki H."/>
            <person name="Li W.H."/>
        </authorList>
    </citation>
    <scope>NUCLEOTIDE SEQUENCE [LARGE SCALE GENOMIC DNA]</scope>
    <source>
        <strain evidence="1">MZ5-1-6</strain>
    </source>
</reference>
<accession>A0A4P7NM35</accession>
<name>A0A4P7NM35_PYROR</name>
<evidence type="ECO:0000313" key="2">
    <source>
        <dbReference type="Proteomes" id="UP000294847"/>
    </source>
</evidence>
<sequence length="133" mass="15177">MSRGQAGNPDHASQSANCHVCMFVPGRFAFASFLAERLRSAAGRRAATRTKCLPNWLHPRRTVSMLHTFCRSRNGKSGAQSKRLSRNWKELRYSVRQGPYVDRPTLFWGHEVSGDQMCINHSARRNYTRAPSR</sequence>
<protein>
    <submittedName>
        <fullName evidence="1">Uncharacterized protein</fullName>
    </submittedName>
</protein>
<gene>
    <name evidence="1" type="ORF">PoMZ_12073</name>
</gene>
<dbReference type="Proteomes" id="UP000294847">
    <property type="component" value="Chromosome 5"/>
</dbReference>
<dbReference type="EMBL" id="CP034208">
    <property type="protein sequence ID" value="QBZ63176.1"/>
    <property type="molecule type" value="Genomic_DNA"/>
</dbReference>
<dbReference type="AlphaFoldDB" id="A0A4P7NM35"/>
<organism evidence="1 2">
    <name type="scientific">Pyricularia oryzae</name>
    <name type="common">Rice blast fungus</name>
    <name type="synonym">Magnaporthe oryzae</name>
    <dbReference type="NCBI Taxonomy" id="318829"/>
    <lineage>
        <taxon>Eukaryota</taxon>
        <taxon>Fungi</taxon>
        <taxon>Dikarya</taxon>
        <taxon>Ascomycota</taxon>
        <taxon>Pezizomycotina</taxon>
        <taxon>Sordariomycetes</taxon>
        <taxon>Sordariomycetidae</taxon>
        <taxon>Magnaporthales</taxon>
        <taxon>Pyriculariaceae</taxon>
        <taxon>Pyricularia</taxon>
    </lineage>
</organism>
<proteinExistence type="predicted"/>